<dbReference type="Gene3D" id="4.10.240.10">
    <property type="entry name" value="Zn(2)-C6 fungal-type DNA-binding domain"/>
    <property type="match status" value="1"/>
</dbReference>
<dbReference type="SMART" id="SM00066">
    <property type="entry name" value="GAL4"/>
    <property type="match status" value="1"/>
</dbReference>
<comment type="caution">
    <text evidence="7">The sequence shown here is derived from an EMBL/GenBank/DDBJ whole genome shotgun (WGS) entry which is preliminary data.</text>
</comment>
<name>A0AAD6DNI1_9EURO</name>
<keyword evidence="2" id="KW-0805">Transcription regulation</keyword>
<proteinExistence type="predicted"/>
<keyword evidence="3" id="KW-0238">DNA-binding</keyword>
<reference evidence="7" key="1">
    <citation type="journal article" date="2023" name="IMA Fungus">
        <title>Comparative genomic study of the Penicillium genus elucidates a diverse pangenome and 15 lateral gene transfer events.</title>
        <authorList>
            <person name="Petersen C."/>
            <person name="Sorensen T."/>
            <person name="Nielsen M.R."/>
            <person name="Sondergaard T.E."/>
            <person name="Sorensen J.L."/>
            <person name="Fitzpatrick D.A."/>
            <person name="Frisvad J.C."/>
            <person name="Nielsen K.L."/>
        </authorList>
    </citation>
    <scope>NUCLEOTIDE SEQUENCE</scope>
    <source>
        <strain evidence="7">IBT 12815</strain>
    </source>
</reference>
<dbReference type="GeneID" id="81592946"/>
<keyword evidence="4" id="KW-0804">Transcription</keyword>
<dbReference type="InterPro" id="IPR036864">
    <property type="entry name" value="Zn2-C6_fun-type_DNA-bd_sf"/>
</dbReference>
<feature type="domain" description="Zn(2)-C6 fungal-type" evidence="6">
    <location>
        <begin position="14"/>
        <end position="42"/>
    </location>
</feature>
<dbReference type="PROSITE" id="PS00463">
    <property type="entry name" value="ZN2_CY6_FUNGAL_1"/>
    <property type="match status" value="1"/>
</dbReference>
<dbReference type="GO" id="GO:0008270">
    <property type="term" value="F:zinc ion binding"/>
    <property type="evidence" value="ECO:0007669"/>
    <property type="project" value="InterPro"/>
</dbReference>
<comment type="subcellular location">
    <subcellularLocation>
        <location evidence="1">Nucleus</location>
    </subcellularLocation>
</comment>
<evidence type="ECO:0000259" key="6">
    <source>
        <dbReference type="PROSITE" id="PS50048"/>
    </source>
</evidence>
<dbReference type="Proteomes" id="UP001213799">
    <property type="component" value="Unassembled WGS sequence"/>
</dbReference>
<dbReference type="PROSITE" id="PS50048">
    <property type="entry name" value="ZN2_CY6_FUNGAL_2"/>
    <property type="match status" value="1"/>
</dbReference>
<dbReference type="GO" id="GO:0003677">
    <property type="term" value="F:DNA binding"/>
    <property type="evidence" value="ECO:0007669"/>
    <property type="project" value="UniProtKB-KW"/>
</dbReference>
<dbReference type="Pfam" id="PF11951">
    <property type="entry name" value="Fungal_trans_2"/>
    <property type="match status" value="1"/>
</dbReference>
<dbReference type="PANTHER" id="PTHR37534">
    <property type="entry name" value="TRANSCRIPTIONAL ACTIVATOR PROTEIN UGA3"/>
    <property type="match status" value="1"/>
</dbReference>
<organism evidence="7 8">
    <name type="scientific">Penicillium hordei</name>
    <dbReference type="NCBI Taxonomy" id="40994"/>
    <lineage>
        <taxon>Eukaryota</taxon>
        <taxon>Fungi</taxon>
        <taxon>Dikarya</taxon>
        <taxon>Ascomycota</taxon>
        <taxon>Pezizomycotina</taxon>
        <taxon>Eurotiomycetes</taxon>
        <taxon>Eurotiomycetidae</taxon>
        <taxon>Eurotiales</taxon>
        <taxon>Aspergillaceae</taxon>
        <taxon>Penicillium</taxon>
    </lineage>
</organism>
<evidence type="ECO:0000256" key="4">
    <source>
        <dbReference type="ARBA" id="ARBA00023163"/>
    </source>
</evidence>
<accession>A0AAD6DNI1</accession>
<evidence type="ECO:0000256" key="1">
    <source>
        <dbReference type="ARBA" id="ARBA00004123"/>
    </source>
</evidence>
<evidence type="ECO:0000313" key="8">
    <source>
        <dbReference type="Proteomes" id="UP001213799"/>
    </source>
</evidence>
<sequence>MQAQAKPRPMTFTGCWTCKARKVRCDERPVTCKNCEKRGIPCGGYDIRLQWVSDPFAEPDMVPTSNKQGRRRILLDTVCRYREEEIDDFLSSIEYDVGSGLSSKKGPFSIFPLHIEDPDPSQSLVMPLDGLGEGQVGWSSTEYLLGPISADRDYAQDTELQGLELAQASPQFESAYNPSSENAADVSGDFHIYSQSRTESGGSVGEHGYWVDLTSAHDQLSENSPTCDWNDAPLHSDTTPLSTCPTLSNPTLIPIRHIASKAFGDVEVVKLMHHYLDHLADLLQPILHTQNPYRSLYAAAAIEGAQVSMSHQIATRGKLHSAIYHAILSSAAFHLWNRDKLQTRCHNIGAKHRHYAIQSVQAAVDSFTPGADYKFWLLAILSLCTIGVISGDGDFKVHLDAATKIRNSRKKWKLISGSTRQLNEISAFLTLMARTMSFEATLSPWLGIEADIPHTEDITIQSSSCYEYMYGITPSIAAMIQETCRLGEFVAQFERQQQSIPDDLLQACETLGDTLLSWSLENERISSIVTSDDLMMTLFNHQAKAWHYGALIYYYRRIQHYEPMDVRKEVQNIIEHLDAAEDVKSRSESRRVRIMAPITWPMFIASCDAIGPQRDSCKSWWHRVDHYGITNISRQLDIVQQIWEKVDANRNGLGPLCWMDIFGSMGINLLPL</sequence>
<dbReference type="AlphaFoldDB" id="A0AAD6DNI1"/>
<gene>
    <name evidence="7" type="ORF">N7537_011650</name>
</gene>
<keyword evidence="8" id="KW-1185">Reference proteome</keyword>
<dbReference type="GO" id="GO:0005634">
    <property type="term" value="C:nucleus"/>
    <property type="evidence" value="ECO:0007669"/>
    <property type="project" value="UniProtKB-SubCell"/>
</dbReference>
<keyword evidence="5" id="KW-0539">Nucleus</keyword>
<dbReference type="PANTHER" id="PTHR37534:SF46">
    <property type="entry name" value="ZN(II)2CYS6 TRANSCRIPTION FACTOR (EUROFUNG)"/>
    <property type="match status" value="1"/>
</dbReference>
<dbReference type="GO" id="GO:0000981">
    <property type="term" value="F:DNA-binding transcription factor activity, RNA polymerase II-specific"/>
    <property type="evidence" value="ECO:0007669"/>
    <property type="project" value="InterPro"/>
</dbReference>
<dbReference type="RefSeq" id="XP_056747991.1">
    <property type="nucleotide sequence ID" value="XM_056902704.1"/>
</dbReference>
<dbReference type="InterPro" id="IPR021858">
    <property type="entry name" value="Fun_TF"/>
</dbReference>
<reference evidence="7" key="2">
    <citation type="submission" date="2023-01" db="EMBL/GenBank/DDBJ databases">
        <authorList>
            <person name="Petersen C."/>
        </authorList>
    </citation>
    <scope>NUCLEOTIDE SEQUENCE</scope>
    <source>
        <strain evidence="7">IBT 12815</strain>
    </source>
</reference>
<evidence type="ECO:0000256" key="2">
    <source>
        <dbReference type="ARBA" id="ARBA00023015"/>
    </source>
</evidence>
<evidence type="ECO:0000313" key="7">
    <source>
        <dbReference type="EMBL" id="KAJ5588972.1"/>
    </source>
</evidence>
<dbReference type="SUPFAM" id="SSF57701">
    <property type="entry name" value="Zn2/Cys6 DNA-binding domain"/>
    <property type="match status" value="1"/>
</dbReference>
<evidence type="ECO:0000256" key="5">
    <source>
        <dbReference type="ARBA" id="ARBA00023242"/>
    </source>
</evidence>
<protein>
    <recommendedName>
        <fullName evidence="6">Zn(2)-C6 fungal-type domain-containing protein</fullName>
    </recommendedName>
</protein>
<dbReference type="EMBL" id="JAQJAE010000006">
    <property type="protein sequence ID" value="KAJ5588972.1"/>
    <property type="molecule type" value="Genomic_DNA"/>
</dbReference>
<dbReference type="Pfam" id="PF00172">
    <property type="entry name" value="Zn_clus"/>
    <property type="match status" value="1"/>
</dbReference>
<dbReference type="CDD" id="cd00067">
    <property type="entry name" value="GAL4"/>
    <property type="match status" value="1"/>
</dbReference>
<evidence type="ECO:0000256" key="3">
    <source>
        <dbReference type="ARBA" id="ARBA00023125"/>
    </source>
</evidence>
<dbReference type="InterPro" id="IPR001138">
    <property type="entry name" value="Zn2Cys6_DnaBD"/>
</dbReference>